<dbReference type="Gene3D" id="2.30.30.100">
    <property type="match status" value="1"/>
</dbReference>
<protein>
    <submittedName>
        <fullName evidence="1">U6 snRNA-associated Sm-like protein LSm3</fullName>
    </submittedName>
</protein>
<gene>
    <name evidence="1" type="ORF">DEA37_0012908</name>
</gene>
<dbReference type="PANTHER" id="PTHR13110">
    <property type="entry name" value="U6 SNRNA-ASSOCIATED SM-LIKE PROTEIN LSM3"/>
    <property type="match status" value="1"/>
</dbReference>
<dbReference type="EMBL" id="QNGE01016698">
    <property type="protein sequence ID" value="KAA3670004.1"/>
    <property type="molecule type" value="Genomic_DNA"/>
</dbReference>
<dbReference type="InterPro" id="IPR040002">
    <property type="entry name" value="Sm-like_LSM3"/>
</dbReference>
<dbReference type="SUPFAM" id="SSF50182">
    <property type="entry name" value="Sm-like ribonucleoproteins"/>
    <property type="match status" value="1"/>
</dbReference>
<name>A0A5J4N3G0_9TREM</name>
<dbReference type="InterPro" id="IPR010920">
    <property type="entry name" value="LSM_dom_sf"/>
</dbReference>
<evidence type="ECO:0000313" key="2">
    <source>
        <dbReference type="Proteomes" id="UP000324629"/>
    </source>
</evidence>
<dbReference type="AlphaFoldDB" id="A0A5J4N3G0"/>
<reference evidence="1 2" key="1">
    <citation type="journal article" date="2019" name="Gigascience">
        <title>Whole-genome sequence of the oriental lung fluke Paragonimus westermani.</title>
        <authorList>
            <person name="Oey H."/>
            <person name="Zakrzewski M."/>
            <person name="Narain K."/>
            <person name="Devi K.R."/>
            <person name="Agatsuma T."/>
            <person name="Nawaratna S."/>
            <person name="Gobert G.N."/>
            <person name="Jones M.K."/>
            <person name="Ragan M.A."/>
            <person name="McManus D.P."/>
            <person name="Krause L."/>
        </authorList>
    </citation>
    <scope>NUCLEOTIDE SEQUENCE [LARGE SCALE GENOMIC DNA]</scope>
    <source>
        <strain evidence="1 2">IND2009</strain>
    </source>
</reference>
<comment type="caution">
    <text evidence="1">The sequence shown here is derived from an EMBL/GenBank/DDBJ whole genome shotgun (WGS) entry which is preliminary data.</text>
</comment>
<organism evidence="1 2">
    <name type="scientific">Paragonimus westermani</name>
    <dbReference type="NCBI Taxonomy" id="34504"/>
    <lineage>
        <taxon>Eukaryota</taxon>
        <taxon>Metazoa</taxon>
        <taxon>Spiralia</taxon>
        <taxon>Lophotrochozoa</taxon>
        <taxon>Platyhelminthes</taxon>
        <taxon>Trematoda</taxon>
        <taxon>Digenea</taxon>
        <taxon>Plagiorchiida</taxon>
        <taxon>Troglotremata</taxon>
        <taxon>Troglotrematidae</taxon>
        <taxon>Paragonimus</taxon>
    </lineage>
</organism>
<accession>A0A5J4N3G0</accession>
<evidence type="ECO:0000313" key="1">
    <source>
        <dbReference type="EMBL" id="KAA3670004.1"/>
    </source>
</evidence>
<sequence>MEKEEKDEVLVEQPVLVEEPLDLIRLSLDEKIYVKMKHNRELRGTLH</sequence>
<proteinExistence type="predicted"/>
<dbReference type="Proteomes" id="UP000324629">
    <property type="component" value="Unassembled WGS sequence"/>
</dbReference>
<feature type="non-terminal residue" evidence="1">
    <location>
        <position position="47"/>
    </location>
</feature>
<dbReference type="GO" id="GO:0003723">
    <property type="term" value="F:RNA binding"/>
    <property type="evidence" value="ECO:0007669"/>
    <property type="project" value="InterPro"/>
</dbReference>
<keyword evidence="2" id="KW-1185">Reference proteome</keyword>